<sequence>MAEINGTKWYDEIKKNEAGDLVDAKLVQYYTAQFKFKYICMGDF</sequence>
<evidence type="ECO:0000313" key="1">
    <source>
        <dbReference type="EMBL" id="GEN46332.1"/>
    </source>
</evidence>
<evidence type="ECO:0000313" key="2">
    <source>
        <dbReference type="Proteomes" id="UP000321440"/>
    </source>
</evidence>
<accession>A0A511WAH9</accession>
<dbReference type="Proteomes" id="UP000321440">
    <property type="component" value="Unassembled WGS sequence"/>
</dbReference>
<keyword evidence="2" id="KW-1185">Reference proteome</keyword>
<comment type="caution">
    <text evidence="1">The sequence shown here is derived from an EMBL/GenBank/DDBJ whole genome shotgun (WGS) entry which is preliminary data.</text>
</comment>
<organism evidence="1 2">
    <name type="scientific">Alkalibacillus haloalkaliphilus</name>
    <dbReference type="NCBI Taxonomy" id="94136"/>
    <lineage>
        <taxon>Bacteria</taxon>
        <taxon>Bacillati</taxon>
        <taxon>Bacillota</taxon>
        <taxon>Bacilli</taxon>
        <taxon>Bacillales</taxon>
        <taxon>Bacillaceae</taxon>
        <taxon>Alkalibacillus</taxon>
    </lineage>
</organism>
<proteinExistence type="predicted"/>
<reference evidence="1 2" key="1">
    <citation type="submission" date="2019-07" db="EMBL/GenBank/DDBJ databases">
        <title>Whole genome shotgun sequence of Alkalibacillus haloalkaliphilus NBRC 103110.</title>
        <authorList>
            <person name="Hosoyama A."/>
            <person name="Uohara A."/>
            <person name="Ohji S."/>
            <person name="Ichikawa N."/>
        </authorList>
    </citation>
    <scope>NUCLEOTIDE SEQUENCE [LARGE SCALE GENOMIC DNA]</scope>
    <source>
        <strain evidence="1 2">NBRC 103110</strain>
    </source>
</reference>
<gene>
    <name evidence="1" type="ORF">AHA02nite_21080</name>
</gene>
<dbReference type="EMBL" id="BJYA01000014">
    <property type="protein sequence ID" value="GEN46332.1"/>
    <property type="molecule type" value="Genomic_DNA"/>
</dbReference>
<protein>
    <submittedName>
        <fullName evidence="1">Uncharacterized protein</fullName>
    </submittedName>
</protein>
<dbReference type="AlphaFoldDB" id="A0A511WAH9"/>
<name>A0A511WAH9_9BACI</name>